<proteinExistence type="predicted"/>
<accession>A0ABT3E3K6</accession>
<dbReference type="EMBL" id="JAOZFE010000002">
    <property type="protein sequence ID" value="MCW0953000.1"/>
    <property type="molecule type" value="Genomic_DNA"/>
</dbReference>
<name>A0ABT3E3K6_9LACO</name>
<organism evidence="2 3">
    <name type="scientific">Weissella ceti</name>
    <dbReference type="NCBI Taxonomy" id="759620"/>
    <lineage>
        <taxon>Bacteria</taxon>
        <taxon>Bacillati</taxon>
        <taxon>Bacillota</taxon>
        <taxon>Bacilli</taxon>
        <taxon>Lactobacillales</taxon>
        <taxon>Lactobacillaceae</taxon>
        <taxon>Weissella</taxon>
    </lineage>
</organism>
<evidence type="ECO:0000313" key="3">
    <source>
        <dbReference type="Proteomes" id="UP001526225"/>
    </source>
</evidence>
<feature type="domain" description="Siphovirus-type tail component RIFT-related" evidence="1">
    <location>
        <begin position="12"/>
        <end position="126"/>
    </location>
</feature>
<dbReference type="InterPro" id="IPR008841">
    <property type="entry name" value="Siphovirus-type_tail_N"/>
</dbReference>
<comment type="caution">
    <text evidence="2">The sequence shown here is derived from an EMBL/GenBank/DDBJ whole genome shotgun (WGS) entry which is preliminary data.</text>
</comment>
<reference evidence="2 3" key="1">
    <citation type="submission" date="2022-10" db="EMBL/GenBank/DDBJ databases">
        <title>Weissella fermenti sp. nov., isolated from fermented cabbage.</title>
        <authorList>
            <person name="Lee J.K."/>
            <person name="Baek J.H."/>
            <person name="Choi D.G."/>
            <person name="Kim J.M."/>
            <person name="Jeon C.O."/>
        </authorList>
    </citation>
    <scope>NUCLEOTIDE SEQUENCE [LARGE SCALE GENOMIC DNA]</scope>
    <source>
        <strain evidence="2 3">KACC 18534</strain>
    </source>
</reference>
<evidence type="ECO:0000313" key="2">
    <source>
        <dbReference type="EMBL" id="MCW0953000.1"/>
    </source>
</evidence>
<dbReference type="RefSeq" id="WP_213408348.1">
    <property type="nucleotide sequence ID" value="NZ_CP074441.1"/>
</dbReference>
<sequence>MPELYIKKDNIEYRLNELMPSAHLLEMHVGSPQPIPDLYAMRTRDGSRLNDLTFGPQAIVTKILLAGDSMEHFYLLKSELMRLFYNRGLVRIRSSDEPAKSAYVIPNPVEVTPFDMSSTSVVELEFQNLMGYRVTPFESTELLLHADKLQFGMNLDLDNLPKYTFNGSAIKVFNPSDVAIDPYIHKHDLRLVLNGVSTDTNFTIKNETTKTSITINSQLKLGDEFVLNQTLATVNGNANLKTDFGHISLAKGWNDIKVVGVSNVKLEIKFPFLYF</sequence>
<protein>
    <submittedName>
        <fullName evidence="2">Phage tail family protein</fullName>
    </submittedName>
</protein>
<keyword evidence="3" id="KW-1185">Reference proteome</keyword>
<dbReference type="Pfam" id="PF05709">
    <property type="entry name" value="Sipho_tail"/>
    <property type="match status" value="1"/>
</dbReference>
<dbReference type="Proteomes" id="UP001526225">
    <property type="component" value="Unassembled WGS sequence"/>
</dbReference>
<evidence type="ECO:0000259" key="1">
    <source>
        <dbReference type="Pfam" id="PF05709"/>
    </source>
</evidence>
<gene>
    <name evidence="2" type="ORF">OIT44_02800</name>
</gene>